<evidence type="ECO:0000256" key="7">
    <source>
        <dbReference type="ARBA" id="ARBA00022734"/>
    </source>
</evidence>
<dbReference type="InterPro" id="IPR011009">
    <property type="entry name" value="Kinase-like_dom_sf"/>
</dbReference>
<keyword evidence="11" id="KW-0472">Membrane</keyword>
<dbReference type="Gene3D" id="1.10.510.10">
    <property type="entry name" value="Transferase(Phosphotransferase) domain 1"/>
    <property type="match status" value="1"/>
</dbReference>
<keyword evidence="8" id="KW-0547">Nucleotide-binding</keyword>
<evidence type="ECO:0000256" key="9">
    <source>
        <dbReference type="ARBA" id="ARBA00022840"/>
    </source>
</evidence>
<evidence type="ECO:0000256" key="6">
    <source>
        <dbReference type="ARBA" id="ARBA00022729"/>
    </source>
</evidence>
<reference evidence="15" key="1">
    <citation type="journal article" date="2022" name="Plant J.">
        <title>Strategies of tolerance reflected in two North American maple genomes.</title>
        <authorList>
            <person name="McEvoy S.L."/>
            <person name="Sezen U.U."/>
            <person name="Trouern-Trend A."/>
            <person name="McMahon S.M."/>
            <person name="Schaberg P.G."/>
            <person name="Yang J."/>
            <person name="Wegrzyn J.L."/>
            <person name="Swenson N.G."/>
        </authorList>
    </citation>
    <scope>NUCLEOTIDE SEQUENCE</scope>
    <source>
        <strain evidence="15">NS2018</strain>
    </source>
</reference>
<evidence type="ECO:0000256" key="3">
    <source>
        <dbReference type="ARBA" id="ARBA00010217"/>
    </source>
</evidence>
<evidence type="ECO:0000256" key="8">
    <source>
        <dbReference type="ARBA" id="ARBA00022741"/>
    </source>
</evidence>
<proteinExistence type="inferred from homology"/>
<keyword evidence="9" id="KW-0067">ATP-binding</keyword>
<feature type="domain" description="Protein kinase" evidence="14">
    <location>
        <begin position="1"/>
        <end position="201"/>
    </location>
</feature>
<keyword evidence="5" id="KW-0812">Transmembrane</keyword>
<evidence type="ECO:0000256" key="12">
    <source>
        <dbReference type="ARBA" id="ARBA00023170"/>
    </source>
</evidence>
<protein>
    <recommendedName>
        <fullName evidence="14">Protein kinase domain-containing protein</fullName>
    </recommendedName>
</protein>
<dbReference type="GO" id="GO:0030246">
    <property type="term" value="F:carbohydrate binding"/>
    <property type="evidence" value="ECO:0007669"/>
    <property type="project" value="UniProtKB-KW"/>
</dbReference>
<dbReference type="InterPro" id="IPR000719">
    <property type="entry name" value="Prot_kinase_dom"/>
</dbReference>
<dbReference type="EMBL" id="JAUESC010000002">
    <property type="protein sequence ID" value="KAK0604253.1"/>
    <property type="molecule type" value="Genomic_DNA"/>
</dbReference>
<keyword evidence="6" id="KW-0732">Signal</keyword>
<evidence type="ECO:0000256" key="5">
    <source>
        <dbReference type="ARBA" id="ARBA00022692"/>
    </source>
</evidence>
<dbReference type="PROSITE" id="PS50011">
    <property type="entry name" value="PROTEIN_KINASE_DOM"/>
    <property type="match status" value="1"/>
</dbReference>
<comment type="caution">
    <text evidence="15">The sequence shown here is derived from an EMBL/GenBank/DDBJ whole genome shotgun (WGS) entry which is preliminary data.</text>
</comment>
<evidence type="ECO:0000256" key="1">
    <source>
        <dbReference type="ARBA" id="ARBA00004251"/>
    </source>
</evidence>
<accession>A0AA39TA44</accession>
<dbReference type="Gene3D" id="3.30.200.20">
    <property type="entry name" value="Phosphorylase Kinase, domain 1"/>
    <property type="match status" value="1"/>
</dbReference>
<evidence type="ECO:0000313" key="16">
    <source>
        <dbReference type="Proteomes" id="UP001168877"/>
    </source>
</evidence>
<name>A0AA39TA44_ACESA</name>
<dbReference type="Proteomes" id="UP001168877">
    <property type="component" value="Unassembled WGS sequence"/>
</dbReference>
<dbReference type="SUPFAM" id="SSF56112">
    <property type="entry name" value="Protein kinase-like (PK-like)"/>
    <property type="match status" value="1"/>
</dbReference>
<comment type="similarity">
    <text evidence="2">In the N-terminal section; belongs to the leguminous lectin family.</text>
</comment>
<evidence type="ECO:0000256" key="10">
    <source>
        <dbReference type="ARBA" id="ARBA00022989"/>
    </source>
</evidence>
<organism evidence="15 16">
    <name type="scientific">Acer saccharum</name>
    <name type="common">Sugar maple</name>
    <dbReference type="NCBI Taxonomy" id="4024"/>
    <lineage>
        <taxon>Eukaryota</taxon>
        <taxon>Viridiplantae</taxon>
        <taxon>Streptophyta</taxon>
        <taxon>Embryophyta</taxon>
        <taxon>Tracheophyta</taxon>
        <taxon>Spermatophyta</taxon>
        <taxon>Magnoliopsida</taxon>
        <taxon>eudicotyledons</taxon>
        <taxon>Gunneridae</taxon>
        <taxon>Pentapetalae</taxon>
        <taxon>rosids</taxon>
        <taxon>malvids</taxon>
        <taxon>Sapindales</taxon>
        <taxon>Sapindaceae</taxon>
        <taxon>Hippocastanoideae</taxon>
        <taxon>Acereae</taxon>
        <taxon>Acer</taxon>
    </lineage>
</organism>
<keyword evidence="4" id="KW-1003">Cell membrane</keyword>
<dbReference type="InterPro" id="IPR008271">
    <property type="entry name" value="Ser/Thr_kinase_AS"/>
</dbReference>
<dbReference type="GO" id="GO:0005524">
    <property type="term" value="F:ATP binding"/>
    <property type="evidence" value="ECO:0007669"/>
    <property type="project" value="UniProtKB-KW"/>
</dbReference>
<dbReference type="SMART" id="SM00220">
    <property type="entry name" value="S_TKc"/>
    <property type="match status" value="1"/>
</dbReference>
<comment type="subcellular location">
    <subcellularLocation>
        <location evidence="1">Cell membrane</location>
        <topology evidence="1">Single-pass type I membrane protein</topology>
    </subcellularLocation>
</comment>
<dbReference type="GO" id="GO:0004672">
    <property type="term" value="F:protein kinase activity"/>
    <property type="evidence" value="ECO:0007669"/>
    <property type="project" value="InterPro"/>
</dbReference>
<evidence type="ECO:0000256" key="4">
    <source>
        <dbReference type="ARBA" id="ARBA00022475"/>
    </source>
</evidence>
<comment type="similarity">
    <text evidence="3">In the C-terminal section; belongs to the protein kinase superfamily. Ser/Thr protein kinase family.</text>
</comment>
<sequence length="201" mass="22905">MKEFVAEIVSMGKLRHRNLVQLHGYCRLKGELLLVYDYMPNGSLDKMLYSNARSNLNWFQRFQIIRGVVSGLLYLHEEWEQVVIHRDIKPGNVLLDADLNGKVGDFGLARLYDHGSNPDTTILAGTLAYMAPELHRTRKGTTNSDVFAFGISILELASGRRRIERKGLPEQENLWCWNSYGSGISVPSSAFLARKYFKLKI</sequence>
<gene>
    <name evidence="15" type="ORF">LWI29_013793</name>
</gene>
<dbReference type="Pfam" id="PF00069">
    <property type="entry name" value="Pkinase"/>
    <property type="match status" value="1"/>
</dbReference>
<dbReference type="GO" id="GO:0005886">
    <property type="term" value="C:plasma membrane"/>
    <property type="evidence" value="ECO:0007669"/>
    <property type="project" value="UniProtKB-SubCell"/>
</dbReference>
<keyword evidence="16" id="KW-1185">Reference proteome</keyword>
<evidence type="ECO:0000256" key="13">
    <source>
        <dbReference type="ARBA" id="ARBA00023180"/>
    </source>
</evidence>
<keyword evidence="7" id="KW-0430">Lectin</keyword>
<keyword evidence="13" id="KW-0325">Glycoprotein</keyword>
<dbReference type="FunFam" id="1.10.510.10:FF:000240">
    <property type="entry name" value="Lectin-domain containing receptor kinase A4.3"/>
    <property type="match status" value="1"/>
</dbReference>
<evidence type="ECO:0000256" key="11">
    <source>
        <dbReference type="ARBA" id="ARBA00023136"/>
    </source>
</evidence>
<evidence type="ECO:0000256" key="2">
    <source>
        <dbReference type="ARBA" id="ARBA00008536"/>
    </source>
</evidence>
<dbReference type="PANTHER" id="PTHR27007">
    <property type="match status" value="1"/>
</dbReference>
<evidence type="ECO:0000313" key="15">
    <source>
        <dbReference type="EMBL" id="KAK0604253.1"/>
    </source>
</evidence>
<reference evidence="15" key="2">
    <citation type="submission" date="2023-06" db="EMBL/GenBank/DDBJ databases">
        <authorList>
            <person name="Swenson N.G."/>
            <person name="Wegrzyn J.L."/>
            <person name="Mcevoy S.L."/>
        </authorList>
    </citation>
    <scope>NUCLEOTIDE SEQUENCE</scope>
    <source>
        <strain evidence="15">NS2018</strain>
        <tissue evidence="15">Leaf</tissue>
    </source>
</reference>
<dbReference type="AlphaFoldDB" id="A0AA39TA44"/>
<dbReference type="InterPro" id="IPR050528">
    <property type="entry name" value="L-type_Lectin-RKs"/>
</dbReference>
<dbReference type="GO" id="GO:0002229">
    <property type="term" value="P:defense response to oomycetes"/>
    <property type="evidence" value="ECO:0007669"/>
    <property type="project" value="UniProtKB-ARBA"/>
</dbReference>
<keyword evidence="10" id="KW-1133">Transmembrane helix</keyword>
<keyword evidence="12" id="KW-0675">Receptor</keyword>
<dbReference type="PROSITE" id="PS00108">
    <property type="entry name" value="PROTEIN_KINASE_ST"/>
    <property type="match status" value="1"/>
</dbReference>
<evidence type="ECO:0000259" key="14">
    <source>
        <dbReference type="PROSITE" id="PS50011"/>
    </source>
</evidence>